<gene>
    <name evidence="2" type="ORF">GCM10009425_11530</name>
</gene>
<accession>A0ABQ2GL86</accession>
<keyword evidence="3" id="KW-1185">Reference proteome</keyword>
<reference evidence="3" key="1">
    <citation type="journal article" date="2019" name="Int. J. Syst. Evol. Microbiol.">
        <title>The Global Catalogue of Microorganisms (GCM) 10K type strain sequencing project: providing services to taxonomists for standard genome sequencing and annotation.</title>
        <authorList>
            <consortium name="The Broad Institute Genomics Platform"/>
            <consortium name="The Broad Institute Genome Sequencing Center for Infectious Disease"/>
            <person name="Wu L."/>
            <person name="Ma J."/>
        </authorList>
    </citation>
    <scope>NUCLEOTIDE SEQUENCE [LARGE SCALE GENOMIC DNA]</scope>
    <source>
        <strain evidence="3">JCM 13501</strain>
    </source>
</reference>
<dbReference type="Proteomes" id="UP000616499">
    <property type="component" value="Unassembled WGS sequence"/>
</dbReference>
<keyword evidence="1" id="KW-0732">Signal</keyword>
<sequence length="202" mass="21810">MLRGLALVLLLTLSGCAVFPSDQVASTPVPITALHSVRPGLHVEFNFYRGKPGDADARSIPVAREGLKPTLIEALDASGLFSHYSLAPDRAEPGDYILKLKLYNHSPMVASVASGMVTGATLFIVPGVAKDNFTLTGELLDPALRPVAQHRNVDSIKTWMGIWFLPFMGHTTGEAINDTFTRQINELLRILVAEQPALQVPG</sequence>
<organism evidence="2 3">
    <name type="scientific">Pseudomonas asuensis</name>
    <dbReference type="NCBI Taxonomy" id="1825787"/>
    <lineage>
        <taxon>Bacteria</taxon>
        <taxon>Pseudomonadati</taxon>
        <taxon>Pseudomonadota</taxon>
        <taxon>Gammaproteobacteria</taxon>
        <taxon>Pseudomonadales</taxon>
        <taxon>Pseudomonadaceae</taxon>
        <taxon>Pseudomonas</taxon>
    </lineage>
</organism>
<protein>
    <recommendedName>
        <fullName evidence="4">Lipoprotein</fullName>
    </recommendedName>
</protein>
<feature type="chain" id="PRO_5045473496" description="Lipoprotein" evidence="1">
    <location>
        <begin position="18"/>
        <end position="202"/>
    </location>
</feature>
<evidence type="ECO:0000256" key="1">
    <source>
        <dbReference type="SAM" id="SignalP"/>
    </source>
</evidence>
<comment type="caution">
    <text evidence="2">The sequence shown here is derived from an EMBL/GenBank/DDBJ whole genome shotgun (WGS) entry which is preliminary data.</text>
</comment>
<proteinExistence type="predicted"/>
<dbReference type="RefSeq" id="WP_188865154.1">
    <property type="nucleotide sequence ID" value="NZ_BMNW01000002.1"/>
</dbReference>
<dbReference type="EMBL" id="BMNW01000002">
    <property type="protein sequence ID" value="GGM01988.1"/>
    <property type="molecule type" value="Genomic_DNA"/>
</dbReference>
<dbReference type="PROSITE" id="PS51257">
    <property type="entry name" value="PROKAR_LIPOPROTEIN"/>
    <property type="match status" value="1"/>
</dbReference>
<evidence type="ECO:0008006" key="4">
    <source>
        <dbReference type="Google" id="ProtNLM"/>
    </source>
</evidence>
<name>A0ABQ2GL86_9PSED</name>
<evidence type="ECO:0000313" key="3">
    <source>
        <dbReference type="Proteomes" id="UP000616499"/>
    </source>
</evidence>
<feature type="signal peptide" evidence="1">
    <location>
        <begin position="1"/>
        <end position="17"/>
    </location>
</feature>
<evidence type="ECO:0000313" key="2">
    <source>
        <dbReference type="EMBL" id="GGM01988.1"/>
    </source>
</evidence>